<dbReference type="EMBL" id="MN740810">
    <property type="protein sequence ID" value="QHU12848.1"/>
    <property type="molecule type" value="Genomic_DNA"/>
</dbReference>
<protein>
    <recommendedName>
        <fullName evidence="1">MD-2-related lipid-recognition domain-containing protein</fullName>
    </recommendedName>
</protein>
<dbReference type="SUPFAM" id="SSF81296">
    <property type="entry name" value="E set domains"/>
    <property type="match status" value="1"/>
</dbReference>
<name>A0A6C0K9A5_9ZZZZ</name>
<evidence type="ECO:0000259" key="1">
    <source>
        <dbReference type="Pfam" id="PF02221"/>
    </source>
</evidence>
<dbReference type="Pfam" id="PF02221">
    <property type="entry name" value="E1_DerP2_DerF2"/>
    <property type="match status" value="1"/>
</dbReference>
<reference evidence="2" key="1">
    <citation type="journal article" date="2020" name="Nature">
        <title>Giant virus diversity and host interactions through global metagenomics.</title>
        <authorList>
            <person name="Schulz F."/>
            <person name="Roux S."/>
            <person name="Paez-Espino D."/>
            <person name="Jungbluth S."/>
            <person name="Walsh D.A."/>
            <person name="Denef V.J."/>
            <person name="McMahon K.D."/>
            <person name="Konstantinidis K.T."/>
            <person name="Eloe-Fadrosh E.A."/>
            <person name="Kyrpides N.C."/>
            <person name="Woyke T."/>
        </authorList>
    </citation>
    <scope>NUCLEOTIDE SEQUENCE</scope>
    <source>
        <strain evidence="2">GVMAG-S-1101172-89</strain>
    </source>
</reference>
<dbReference type="InterPro" id="IPR003172">
    <property type="entry name" value="ML_dom"/>
</dbReference>
<accession>A0A6C0K9A5</accession>
<feature type="domain" description="MD-2-related lipid-recognition" evidence="1">
    <location>
        <begin position="15"/>
        <end position="129"/>
    </location>
</feature>
<evidence type="ECO:0000313" key="2">
    <source>
        <dbReference type="EMBL" id="QHU12848.1"/>
    </source>
</evidence>
<dbReference type="InterPro" id="IPR014756">
    <property type="entry name" value="Ig_E-set"/>
</dbReference>
<dbReference type="AlphaFoldDB" id="A0A6C0K9A5"/>
<organism evidence="2">
    <name type="scientific">viral metagenome</name>
    <dbReference type="NCBI Taxonomy" id="1070528"/>
    <lineage>
        <taxon>unclassified sequences</taxon>
        <taxon>metagenomes</taxon>
        <taxon>organismal metagenomes</taxon>
    </lineage>
</organism>
<sequence>MKFFIALYAAFNATLKDCSSGKSVFNVNTMSLNPSNPSPGDRVAFFLDYSVPTGVSVADGTARYEVTYNFIPLSPTIQPLCSNIPCPLGSGRYTNTTLSIWPSGLSGTIQSRMKWLDPSGTLLLCTEISGKV</sequence>
<proteinExistence type="predicted"/>